<name>A0A921JC33_9STAP</name>
<organism evidence="3 4">
    <name type="scientific">Aliicoccus persicus</name>
    <dbReference type="NCBI Taxonomy" id="930138"/>
    <lineage>
        <taxon>Bacteria</taxon>
        <taxon>Bacillati</taxon>
        <taxon>Bacillota</taxon>
        <taxon>Bacilli</taxon>
        <taxon>Bacillales</taxon>
        <taxon>Staphylococcaceae</taxon>
        <taxon>Aliicoccus</taxon>
    </lineage>
</organism>
<dbReference type="HAMAP" id="MF_01103">
    <property type="entry name" value="UPF0291"/>
    <property type="match status" value="1"/>
</dbReference>
<evidence type="ECO:0000313" key="3">
    <source>
        <dbReference type="EMBL" id="HJE19634.1"/>
    </source>
</evidence>
<evidence type="ECO:0000313" key="4">
    <source>
        <dbReference type="Proteomes" id="UP000763505"/>
    </source>
</evidence>
<proteinExistence type="inferred from homology"/>
<evidence type="ECO:0000256" key="2">
    <source>
        <dbReference type="HAMAP-Rule" id="MF_01103"/>
    </source>
</evidence>
<comment type="caution">
    <text evidence="3">The sequence shown here is derived from an EMBL/GenBank/DDBJ whole genome shotgun (WGS) entry which is preliminary data.</text>
</comment>
<dbReference type="Proteomes" id="UP000763505">
    <property type="component" value="Unassembled WGS sequence"/>
</dbReference>
<accession>A0A921JC33</accession>
<gene>
    <name evidence="3" type="ORF">K8V35_04710</name>
</gene>
<keyword evidence="1 2" id="KW-0963">Cytoplasm</keyword>
<reference evidence="3" key="2">
    <citation type="submission" date="2021-09" db="EMBL/GenBank/DDBJ databases">
        <authorList>
            <person name="Gilroy R."/>
        </authorList>
    </citation>
    <scope>NUCLEOTIDE SEQUENCE</scope>
    <source>
        <strain evidence="3">6019</strain>
    </source>
</reference>
<dbReference type="EMBL" id="DYYI01000050">
    <property type="protein sequence ID" value="HJE19634.1"/>
    <property type="molecule type" value="Genomic_DNA"/>
</dbReference>
<dbReference type="SUPFAM" id="SSF158221">
    <property type="entry name" value="YnzC-like"/>
    <property type="match status" value="1"/>
</dbReference>
<reference evidence="3" key="1">
    <citation type="journal article" date="2021" name="PeerJ">
        <title>Extensive microbial diversity within the chicken gut microbiome revealed by metagenomics and culture.</title>
        <authorList>
            <person name="Gilroy R."/>
            <person name="Ravi A."/>
            <person name="Getino M."/>
            <person name="Pursley I."/>
            <person name="Horton D.L."/>
            <person name="Alikhan N.F."/>
            <person name="Baker D."/>
            <person name="Gharbi K."/>
            <person name="Hall N."/>
            <person name="Watson M."/>
            <person name="Adriaenssens E.M."/>
            <person name="Foster-Nyarko E."/>
            <person name="Jarju S."/>
            <person name="Secka A."/>
            <person name="Antonio M."/>
            <person name="Oren A."/>
            <person name="Chaudhuri R.R."/>
            <person name="La Ragione R."/>
            <person name="Hildebrand F."/>
            <person name="Pallen M.J."/>
        </authorList>
    </citation>
    <scope>NUCLEOTIDE SEQUENCE</scope>
    <source>
        <strain evidence="3">6019</strain>
    </source>
</reference>
<dbReference type="Gene3D" id="1.10.287.540">
    <property type="entry name" value="Helix hairpin bin"/>
    <property type="match status" value="1"/>
</dbReference>
<dbReference type="AlphaFoldDB" id="A0A921JC33"/>
<dbReference type="InterPro" id="IPR009242">
    <property type="entry name" value="DUF896"/>
</dbReference>
<dbReference type="PANTHER" id="PTHR37300">
    <property type="entry name" value="UPF0291 PROTEIN CBO2609/CLC_2481"/>
    <property type="match status" value="1"/>
</dbReference>
<sequence length="74" mass="8561">MLEKENLARLNILAKKKKMNAITNSELDELQTLRGEYLKNFRASFKKQIENTTVIDPEGKDVTPQKVVDKKNNK</sequence>
<evidence type="ECO:0000256" key="1">
    <source>
        <dbReference type="ARBA" id="ARBA00022490"/>
    </source>
</evidence>
<dbReference type="Pfam" id="PF05979">
    <property type="entry name" value="DUF896"/>
    <property type="match status" value="1"/>
</dbReference>
<protein>
    <recommendedName>
        <fullName evidence="2">UPF0291 protein K8V35_04710</fullName>
    </recommendedName>
</protein>
<comment type="similarity">
    <text evidence="2">Belongs to the UPF0291 family.</text>
</comment>
<dbReference type="PANTHER" id="PTHR37300:SF1">
    <property type="entry name" value="UPF0291 PROTEIN YNZC"/>
    <property type="match status" value="1"/>
</dbReference>
<dbReference type="GO" id="GO:0005737">
    <property type="term" value="C:cytoplasm"/>
    <property type="evidence" value="ECO:0007669"/>
    <property type="project" value="UniProtKB-SubCell"/>
</dbReference>
<comment type="subcellular location">
    <subcellularLocation>
        <location evidence="2">Cytoplasm</location>
    </subcellularLocation>
</comment>